<keyword evidence="3" id="KW-1185">Reference proteome</keyword>
<sequence length="216" mass="24911">MTVREQGPAIEQMAVLHRGFRQDLATAPGLVRRLRAGDHDRIRLVVDHVRDLMERLHIHHTGEDELLWPLLRERAPDDLARIQLMQDQHGQVDELVRQVTTLLTLVSADPVTYRADLADRLDQLATVLDEHMTVEEEELLPIVARHITAAEWHRLGEHGMTSTPRNKRLITLTRILDVATPEERRVFLKELPAPIRLLWKFVGKRQLARADAELYG</sequence>
<dbReference type="KEGG" id="nhu:H0264_31060"/>
<proteinExistence type="predicted"/>
<evidence type="ECO:0000259" key="1">
    <source>
        <dbReference type="Pfam" id="PF01814"/>
    </source>
</evidence>
<organism evidence="2 3">
    <name type="scientific">Nocardia huaxiensis</name>
    <dbReference type="NCBI Taxonomy" id="2755382"/>
    <lineage>
        <taxon>Bacteria</taxon>
        <taxon>Bacillati</taxon>
        <taxon>Actinomycetota</taxon>
        <taxon>Actinomycetes</taxon>
        <taxon>Mycobacteriales</taxon>
        <taxon>Nocardiaceae</taxon>
        <taxon>Nocardia</taxon>
    </lineage>
</organism>
<dbReference type="AlphaFoldDB" id="A0A7D6ZBF4"/>
<evidence type="ECO:0000313" key="2">
    <source>
        <dbReference type="EMBL" id="QLY29638.1"/>
    </source>
</evidence>
<evidence type="ECO:0000313" key="3">
    <source>
        <dbReference type="Proteomes" id="UP000515512"/>
    </source>
</evidence>
<reference evidence="2 3" key="1">
    <citation type="submission" date="2020-07" db="EMBL/GenBank/DDBJ databases">
        <authorList>
            <person name="Zhuang K."/>
            <person name="Ran Y."/>
        </authorList>
    </citation>
    <scope>NUCLEOTIDE SEQUENCE [LARGE SCALE GENOMIC DNA]</scope>
    <source>
        <strain evidence="2 3">WCH-YHL-001</strain>
    </source>
</reference>
<dbReference type="InterPro" id="IPR012312">
    <property type="entry name" value="Hemerythrin-like"/>
</dbReference>
<dbReference type="CDD" id="cd12108">
    <property type="entry name" value="Hr-like"/>
    <property type="match status" value="1"/>
</dbReference>
<protein>
    <submittedName>
        <fullName evidence="2">Hemerythrin domain-containing protein</fullName>
    </submittedName>
</protein>
<accession>A0A7D6ZBF4</accession>
<dbReference type="Gene3D" id="1.20.120.520">
    <property type="entry name" value="nmb1532 protein domain like"/>
    <property type="match status" value="1"/>
</dbReference>
<dbReference type="RefSeq" id="WP_181580842.1">
    <property type="nucleotide sequence ID" value="NZ_CP059399.1"/>
</dbReference>
<dbReference type="PANTHER" id="PTHR39966:SF1">
    <property type="entry name" value="HEMERYTHRIN-LIKE DOMAIN-CONTAINING PROTEIN"/>
    <property type="match status" value="1"/>
</dbReference>
<dbReference type="EMBL" id="CP059399">
    <property type="protein sequence ID" value="QLY29638.1"/>
    <property type="molecule type" value="Genomic_DNA"/>
</dbReference>
<dbReference type="PANTHER" id="PTHR39966">
    <property type="entry name" value="BLL2471 PROTEIN-RELATED"/>
    <property type="match status" value="1"/>
</dbReference>
<dbReference type="Proteomes" id="UP000515512">
    <property type="component" value="Chromosome"/>
</dbReference>
<dbReference type="Pfam" id="PF01814">
    <property type="entry name" value="Hemerythrin"/>
    <property type="match status" value="1"/>
</dbReference>
<gene>
    <name evidence="2" type="ORF">H0264_31060</name>
</gene>
<name>A0A7D6ZBF4_9NOCA</name>
<dbReference type="GO" id="GO:0005886">
    <property type="term" value="C:plasma membrane"/>
    <property type="evidence" value="ECO:0007669"/>
    <property type="project" value="TreeGrafter"/>
</dbReference>
<feature type="domain" description="Hemerythrin-like" evidence="1">
    <location>
        <begin position="10"/>
        <end position="142"/>
    </location>
</feature>